<dbReference type="EMBL" id="HBUE01346009">
    <property type="protein sequence ID" value="CAG6600755.1"/>
    <property type="molecule type" value="Transcribed_RNA"/>
</dbReference>
<dbReference type="EMBL" id="HBUE01346007">
    <property type="protein sequence ID" value="CAG6600753.1"/>
    <property type="molecule type" value="Transcribed_RNA"/>
</dbReference>
<dbReference type="InterPro" id="IPR033336">
    <property type="entry name" value="SAXO1/2"/>
</dbReference>
<dbReference type="GO" id="GO:0036126">
    <property type="term" value="C:sperm flagellum"/>
    <property type="evidence" value="ECO:0007669"/>
    <property type="project" value="TreeGrafter"/>
</dbReference>
<dbReference type="PANTHER" id="PTHR31516:SF17">
    <property type="entry name" value="STABILIZER OF AXONEMAL MICROTUBULES 2"/>
    <property type="match status" value="1"/>
</dbReference>
<evidence type="ECO:0000313" key="2">
    <source>
        <dbReference type="EMBL" id="CAG6600755.1"/>
    </source>
</evidence>
<dbReference type="GO" id="GO:0005814">
    <property type="term" value="C:centriole"/>
    <property type="evidence" value="ECO:0007669"/>
    <property type="project" value="TreeGrafter"/>
</dbReference>
<organism evidence="2">
    <name type="scientific">Culex pipiens</name>
    <name type="common">House mosquito</name>
    <dbReference type="NCBI Taxonomy" id="7175"/>
    <lineage>
        <taxon>Eukaryota</taxon>
        <taxon>Metazoa</taxon>
        <taxon>Ecdysozoa</taxon>
        <taxon>Arthropoda</taxon>
        <taxon>Hexapoda</taxon>
        <taxon>Insecta</taxon>
        <taxon>Pterygota</taxon>
        <taxon>Neoptera</taxon>
        <taxon>Endopterygota</taxon>
        <taxon>Diptera</taxon>
        <taxon>Nematocera</taxon>
        <taxon>Culicoidea</taxon>
        <taxon>Culicidae</taxon>
        <taxon>Culicinae</taxon>
        <taxon>Culicini</taxon>
        <taxon>Culex</taxon>
        <taxon>Culex</taxon>
    </lineage>
</organism>
<dbReference type="GO" id="GO:0008017">
    <property type="term" value="F:microtubule binding"/>
    <property type="evidence" value="ECO:0007669"/>
    <property type="project" value="InterPro"/>
</dbReference>
<dbReference type="GO" id="GO:0005879">
    <property type="term" value="C:axonemal microtubule"/>
    <property type="evidence" value="ECO:0007669"/>
    <property type="project" value="TreeGrafter"/>
</dbReference>
<dbReference type="EMBL" id="HBUE01239028">
    <property type="protein sequence ID" value="CAG6548529.1"/>
    <property type="molecule type" value="Transcribed_RNA"/>
</dbReference>
<sequence length="515" mass="57338">MAECCGGNPASATVPRQRSQGFIQQQCHNCSCGRPDCVPTKKVRYVQPARRQTCKPVSCYKAPEVEFQGDSVYKTSYPGDGATNARPLPISPRNNLSMAPGNLEKNTVTSLSYPCYHTVERQKPILPTTNQIIISAGPIQEVTTSRHDYVPKTTPKRYKIVPEGHIRSVSAPFEKQTVNKLSYDCPNMTHFTPARSCKPIREYARPGIPMDSDTTQKLSYPGVCPGPKEDYPWARRAAYQPPAVSMENDTTYKKSFMSNQCAMERVKMVPPFNNLHVPADSGFESRTVYKESYHSACGERPPAIRPVQQLRIPDQKLEDDTVYKLSFPTYCNAERPSPILPRPAPLIGDGPIQEVTTTRHDFVCKSGTKRQPIVPQNLLHLPGGRLESDTVNRLSYPANKENIVPTKSCKPILSYKRPEQPMESDTTQKLSFMPVCPAPKEKYPWAQRARYQPPVQPMETETTAMLSYPPPGEFVEDCCGAGGEPCCQSCDPAIVNCCGNLMPDGRCYPRAAIVN</sequence>
<dbReference type="AlphaFoldDB" id="A0A8D8KXF2"/>
<dbReference type="Pfam" id="PF05217">
    <property type="entry name" value="SAXO1-2"/>
    <property type="match status" value="1"/>
</dbReference>
<comment type="similarity">
    <text evidence="1">Belongs to the FAM154 family.</text>
</comment>
<dbReference type="EMBL" id="HBUE01239030">
    <property type="protein sequence ID" value="CAG6548531.1"/>
    <property type="molecule type" value="Transcribed_RNA"/>
</dbReference>
<accession>A0A8D8KXF2</accession>
<dbReference type="EMBL" id="HBUE01346008">
    <property type="protein sequence ID" value="CAG6600754.1"/>
    <property type="molecule type" value="Transcribed_RNA"/>
</dbReference>
<protein>
    <submittedName>
        <fullName evidence="2">Stabilizer of axonemal microtubules 1</fullName>
    </submittedName>
</protein>
<evidence type="ECO:0000256" key="1">
    <source>
        <dbReference type="ARBA" id="ARBA00008738"/>
    </source>
</evidence>
<dbReference type="PANTHER" id="PTHR31516">
    <property type="entry name" value="STABILIZER OF AXONEMAL MICROTUBULES 2"/>
    <property type="match status" value="1"/>
</dbReference>
<name>A0A8D8KXF2_CULPI</name>
<dbReference type="EMBL" id="HBUE01346005">
    <property type="protein sequence ID" value="CAG6600751.1"/>
    <property type="molecule type" value="Transcribed_RNA"/>
</dbReference>
<proteinExistence type="inferred from homology"/>
<dbReference type="GO" id="GO:0036064">
    <property type="term" value="C:ciliary basal body"/>
    <property type="evidence" value="ECO:0007669"/>
    <property type="project" value="TreeGrafter"/>
</dbReference>
<dbReference type="EMBL" id="HBUE01239029">
    <property type="protein sequence ID" value="CAG6548530.1"/>
    <property type="molecule type" value="Transcribed_RNA"/>
</dbReference>
<reference evidence="2" key="1">
    <citation type="submission" date="2021-05" db="EMBL/GenBank/DDBJ databases">
        <authorList>
            <person name="Alioto T."/>
            <person name="Alioto T."/>
            <person name="Gomez Garrido J."/>
        </authorList>
    </citation>
    <scope>NUCLEOTIDE SEQUENCE</scope>
</reference>
<dbReference type="EMBL" id="HBUE01239026">
    <property type="protein sequence ID" value="CAG6548527.1"/>
    <property type="molecule type" value="Transcribed_RNA"/>
</dbReference>